<name>A0A5B3GNH3_9BACT</name>
<keyword evidence="1" id="KW-0732">Signal</keyword>
<dbReference type="RefSeq" id="WP_022062617.1">
    <property type="nucleotide sequence ID" value="NZ_CATVWL010000014.1"/>
</dbReference>
<reference evidence="2 3" key="1">
    <citation type="journal article" date="2019" name="Nat. Med.">
        <title>A library of human gut bacterial isolates paired with longitudinal multiomics data enables mechanistic microbiome research.</title>
        <authorList>
            <person name="Poyet M."/>
            <person name="Groussin M."/>
            <person name="Gibbons S.M."/>
            <person name="Avila-Pacheco J."/>
            <person name="Jiang X."/>
            <person name="Kearney S.M."/>
            <person name="Perrotta A.R."/>
            <person name="Berdy B."/>
            <person name="Zhao S."/>
            <person name="Lieberman T.D."/>
            <person name="Swanson P.K."/>
            <person name="Smith M."/>
            <person name="Roesemann S."/>
            <person name="Alexander J.E."/>
            <person name="Rich S.A."/>
            <person name="Livny J."/>
            <person name="Vlamakis H."/>
            <person name="Clish C."/>
            <person name="Bullock K."/>
            <person name="Deik A."/>
            <person name="Scott J."/>
            <person name="Pierce K.A."/>
            <person name="Xavier R.J."/>
            <person name="Alm E.J."/>
        </authorList>
    </citation>
    <scope>NUCLEOTIDE SEQUENCE [LARGE SCALE GENOMIC DNA]</scope>
    <source>
        <strain evidence="2 3">BIOML-A1</strain>
    </source>
</reference>
<dbReference type="EMBL" id="VVXJ01000019">
    <property type="protein sequence ID" value="KAA2375103.1"/>
    <property type="molecule type" value="Genomic_DNA"/>
</dbReference>
<evidence type="ECO:0000313" key="3">
    <source>
        <dbReference type="Proteomes" id="UP000322658"/>
    </source>
</evidence>
<protein>
    <recommendedName>
        <fullName evidence="4">Phosphatidylinositol-4-phosphate 5-kinase</fullName>
    </recommendedName>
</protein>
<dbReference type="PANTHER" id="PTHR43215:SF14">
    <property type="entry name" value="RADIAL SPOKE HEAD 1 HOMOLOG"/>
    <property type="match status" value="1"/>
</dbReference>
<sequence>MYKLFIFSLVSLYANFSFGAVCDTVIVGNGIRYEGQYPCGEGVLYSDSLGIYIGHFERGIPNGVCTHYKKNGHRYYGEFKDGEYSGRGIQFWKSGAVCVGDFKNGHCFGTDTIWYKKSIYVGVCVKGKPNGDGILYIHKASGRKYYFMEGLFVDGKFASGLYSNSYGVFSTAGGNFTADYRKGNSDIEIYSQLELRYRYEFLKTLKPKKFPGANLTEEQRLFLDGKLSSEQILSIRKSQ</sequence>
<evidence type="ECO:0000313" key="2">
    <source>
        <dbReference type="EMBL" id="KAA2375103.1"/>
    </source>
</evidence>
<feature type="chain" id="PRO_5022813664" description="Phosphatidylinositol-4-phosphate 5-kinase" evidence="1">
    <location>
        <begin position="20"/>
        <end position="239"/>
    </location>
</feature>
<accession>A0A5B3GNH3</accession>
<dbReference type="Gene3D" id="2.20.110.10">
    <property type="entry name" value="Histone H3 K4-specific methyltransferase SET7/9 N-terminal domain"/>
    <property type="match status" value="1"/>
</dbReference>
<dbReference type="AlphaFoldDB" id="A0A5B3GNH3"/>
<feature type="signal peptide" evidence="1">
    <location>
        <begin position="1"/>
        <end position="19"/>
    </location>
</feature>
<comment type="caution">
    <text evidence="2">The sequence shown here is derived from an EMBL/GenBank/DDBJ whole genome shotgun (WGS) entry which is preliminary data.</text>
</comment>
<evidence type="ECO:0008006" key="4">
    <source>
        <dbReference type="Google" id="ProtNLM"/>
    </source>
</evidence>
<evidence type="ECO:0000256" key="1">
    <source>
        <dbReference type="SAM" id="SignalP"/>
    </source>
</evidence>
<gene>
    <name evidence="2" type="ORF">F2Y07_09360</name>
</gene>
<dbReference type="Proteomes" id="UP000322658">
    <property type="component" value="Unassembled WGS sequence"/>
</dbReference>
<proteinExistence type="predicted"/>
<dbReference type="PANTHER" id="PTHR43215">
    <property type="entry name" value="RADIAL SPOKE HEAD 1 HOMOLOG"/>
    <property type="match status" value="1"/>
</dbReference>
<dbReference type="SUPFAM" id="SSF82185">
    <property type="entry name" value="Histone H3 K4-specific methyltransferase SET7/9 N-terminal domain"/>
    <property type="match status" value="1"/>
</dbReference>
<organism evidence="2 3">
    <name type="scientific">Alistipes shahii</name>
    <dbReference type="NCBI Taxonomy" id="328814"/>
    <lineage>
        <taxon>Bacteria</taxon>
        <taxon>Pseudomonadati</taxon>
        <taxon>Bacteroidota</taxon>
        <taxon>Bacteroidia</taxon>
        <taxon>Bacteroidales</taxon>
        <taxon>Rikenellaceae</taxon>
        <taxon>Alistipes</taxon>
    </lineage>
</organism>